<feature type="domain" description="OmpR/PhoB-type" evidence="9">
    <location>
        <begin position="120"/>
        <end position="220"/>
    </location>
</feature>
<dbReference type="Pfam" id="PF00072">
    <property type="entry name" value="Response_reg"/>
    <property type="match status" value="1"/>
</dbReference>
<comment type="caution">
    <text evidence="10">The sequence shown here is derived from an EMBL/GenBank/DDBJ whole genome shotgun (WGS) entry which is preliminary data.</text>
</comment>
<gene>
    <name evidence="10" type="ORF">GLW07_12390</name>
</gene>
<dbReference type="InterPro" id="IPR039420">
    <property type="entry name" value="WalR-like"/>
</dbReference>
<evidence type="ECO:0000256" key="2">
    <source>
        <dbReference type="ARBA" id="ARBA00023012"/>
    </source>
</evidence>
<dbReference type="EMBL" id="WMEY01000003">
    <property type="protein sequence ID" value="MYL64152.1"/>
    <property type="molecule type" value="Genomic_DNA"/>
</dbReference>
<dbReference type="AlphaFoldDB" id="A0A845EZQ1"/>
<dbReference type="PROSITE" id="PS50110">
    <property type="entry name" value="RESPONSE_REGULATORY"/>
    <property type="match status" value="1"/>
</dbReference>
<dbReference type="FunFam" id="3.40.50.2300:FF:000001">
    <property type="entry name" value="DNA-binding response regulator PhoB"/>
    <property type="match status" value="1"/>
</dbReference>
<dbReference type="CDD" id="cd00383">
    <property type="entry name" value="trans_reg_C"/>
    <property type="match status" value="1"/>
</dbReference>
<dbReference type="SMART" id="SM00448">
    <property type="entry name" value="REC"/>
    <property type="match status" value="1"/>
</dbReference>
<evidence type="ECO:0000256" key="6">
    <source>
        <dbReference type="PROSITE-ProRule" id="PRU00169"/>
    </source>
</evidence>
<dbReference type="InterPro" id="IPR011006">
    <property type="entry name" value="CheY-like_superfamily"/>
</dbReference>
<dbReference type="GO" id="GO:0000156">
    <property type="term" value="F:phosphorelay response regulator activity"/>
    <property type="evidence" value="ECO:0007669"/>
    <property type="project" value="TreeGrafter"/>
</dbReference>
<dbReference type="CDD" id="cd17574">
    <property type="entry name" value="REC_OmpR"/>
    <property type="match status" value="1"/>
</dbReference>
<dbReference type="Gene3D" id="6.10.250.690">
    <property type="match status" value="1"/>
</dbReference>
<dbReference type="GO" id="GO:0032993">
    <property type="term" value="C:protein-DNA complex"/>
    <property type="evidence" value="ECO:0007669"/>
    <property type="project" value="TreeGrafter"/>
</dbReference>
<dbReference type="PANTHER" id="PTHR48111">
    <property type="entry name" value="REGULATOR OF RPOS"/>
    <property type="match status" value="1"/>
</dbReference>
<dbReference type="InterPro" id="IPR036388">
    <property type="entry name" value="WH-like_DNA-bd_sf"/>
</dbReference>
<keyword evidence="1 6" id="KW-0597">Phosphoprotein</keyword>
<dbReference type="InterPro" id="IPR001867">
    <property type="entry name" value="OmpR/PhoB-type_DNA-bd"/>
</dbReference>
<dbReference type="Gene3D" id="1.10.10.10">
    <property type="entry name" value="Winged helix-like DNA-binding domain superfamily/Winged helix DNA-binding domain"/>
    <property type="match status" value="1"/>
</dbReference>
<keyword evidence="5" id="KW-0804">Transcription</keyword>
<dbReference type="PROSITE" id="PS51755">
    <property type="entry name" value="OMPR_PHOB"/>
    <property type="match status" value="1"/>
</dbReference>
<evidence type="ECO:0000313" key="10">
    <source>
        <dbReference type="EMBL" id="MYL64152.1"/>
    </source>
</evidence>
<evidence type="ECO:0000256" key="7">
    <source>
        <dbReference type="PROSITE-ProRule" id="PRU01091"/>
    </source>
</evidence>
<dbReference type="GO" id="GO:0006355">
    <property type="term" value="P:regulation of DNA-templated transcription"/>
    <property type="evidence" value="ECO:0007669"/>
    <property type="project" value="InterPro"/>
</dbReference>
<dbReference type="PANTHER" id="PTHR48111:SF73">
    <property type="entry name" value="ALKALINE PHOSPHATASE SYNTHESIS TRANSCRIPTIONAL REGULATORY PROTEIN PHOP"/>
    <property type="match status" value="1"/>
</dbReference>
<dbReference type="GO" id="GO:0005829">
    <property type="term" value="C:cytosol"/>
    <property type="evidence" value="ECO:0007669"/>
    <property type="project" value="TreeGrafter"/>
</dbReference>
<evidence type="ECO:0000256" key="5">
    <source>
        <dbReference type="ARBA" id="ARBA00023163"/>
    </source>
</evidence>
<dbReference type="Gene3D" id="3.40.50.2300">
    <property type="match status" value="1"/>
</dbReference>
<evidence type="ECO:0000313" key="11">
    <source>
        <dbReference type="Proteomes" id="UP000447833"/>
    </source>
</evidence>
<reference evidence="10 11" key="1">
    <citation type="submission" date="2019-11" db="EMBL/GenBank/DDBJ databases">
        <title>Genome sequences of 17 halophilic strains isolated from different environments.</title>
        <authorList>
            <person name="Furrow R.E."/>
        </authorList>
    </citation>
    <scope>NUCLEOTIDE SEQUENCE [LARGE SCALE GENOMIC DNA]</scope>
    <source>
        <strain evidence="10 11">22506_14_FS</strain>
    </source>
</reference>
<name>A0A845EZQ1_9BACL</name>
<keyword evidence="2" id="KW-0902">Two-component regulatory system</keyword>
<evidence type="ECO:0000256" key="4">
    <source>
        <dbReference type="ARBA" id="ARBA00023125"/>
    </source>
</evidence>
<keyword evidence="3" id="KW-0805">Transcription regulation</keyword>
<protein>
    <submittedName>
        <fullName evidence="10">Response regulator</fullName>
    </submittedName>
</protein>
<proteinExistence type="predicted"/>
<dbReference type="GO" id="GO:0000976">
    <property type="term" value="F:transcription cis-regulatory region binding"/>
    <property type="evidence" value="ECO:0007669"/>
    <property type="project" value="TreeGrafter"/>
</dbReference>
<feature type="domain" description="Response regulatory" evidence="8">
    <location>
        <begin position="1"/>
        <end position="112"/>
    </location>
</feature>
<dbReference type="Pfam" id="PF00486">
    <property type="entry name" value="Trans_reg_C"/>
    <property type="match status" value="1"/>
</dbReference>
<sequence length="224" mass="26247">MIVDDEERMVELISLYLKPHGYTIYEAYTGIEALHRLTEYKIDLVLLDIMMPDMDGFATCEEIRNQSEVPIIMLTAREQNEDIIKGFKLGADDYITKPFDERVLLARMEALARRVKQVNQNQMIFKGLTWDADKHLVSYYSVPIPMTPIEFKLLGLFLKNPEKVFSREHLIQLIWGFESNTEGRTIDSHIRNLRDKCRAVNFNIDEFLLTIWGVGYKWKKSYSS</sequence>
<evidence type="ECO:0000256" key="3">
    <source>
        <dbReference type="ARBA" id="ARBA00023015"/>
    </source>
</evidence>
<evidence type="ECO:0000256" key="1">
    <source>
        <dbReference type="ARBA" id="ARBA00022553"/>
    </source>
</evidence>
<feature type="DNA-binding region" description="OmpR/PhoB-type" evidence="7">
    <location>
        <begin position="120"/>
        <end position="220"/>
    </location>
</feature>
<dbReference type="Proteomes" id="UP000447833">
    <property type="component" value="Unassembled WGS sequence"/>
</dbReference>
<evidence type="ECO:0000259" key="9">
    <source>
        <dbReference type="PROSITE" id="PS51755"/>
    </source>
</evidence>
<organism evidence="10 11">
    <name type="scientific">Guptibacillus hwajinpoensis</name>
    <dbReference type="NCBI Taxonomy" id="208199"/>
    <lineage>
        <taxon>Bacteria</taxon>
        <taxon>Bacillati</taxon>
        <taxon>Bacillota</taxon>
        <taxon>Bacilli</taxon>
        <taxon>Bacillales</taxon>
        <taxon>Guptibacillaceae</taxon>
        <taxon>Guptibacillus</taxon>
    </lineage>
</organism>
<dbReference type="InterPro" id="IPR001789">
    <property type="entry name" value="Sig_transdc_resp-reg_receiver"/>
</dbReference>
<dbReference type="SUPFAM" id="SSF52172">
    <property type="entry name" value="CheY-like"/>
    <property type="match status" value="1"/>
</dbReference>
<keyword evidence="4 7" id="KW-0238">DNA-binding</keyword>
<evidence type="ECO:0000259" key="8">
    <source>
        <dbReference type="PROSITE" id="PS50110"/>
    </source>
</evidence>
<accession>A0A845EZQ1</accession>
<feature type="modified residue" description="4-aspartylphosphate" evidence="6">
    <location>
        <position position="48"/>
    </location>
</feature>
<dbReference type="SMART" id="SM00862">
    <property type="entry name" value="Trans_reg_C"/>
    <property type="match status" value="1"/>
</dbReference>